<organism evidence="1 2">
    <name type="scientific">Dictyobacter halimunensis</name>
    <dbReference type="NCBI Taxonomy" id="3026934"/>
    <lineage>
        <taxon>Bacteria</taxon>
        <taxon>Bacillati</taxon>
        <taxon>Chloroflexota</taxon>
        <taxon>Ktedonobacteria</taxon>
        <taxon>Ktedonobacterales</taxon>
        <taxon>Dictyobacteraceae</taxon>
        <taxon>Dictyobacter</taxon>
    </lineage>
</organism>
<reference evidence="1 2" key="1">
    <citation type="submission" date="2023-02" db="EMBL/GenBank/DDBJ databases">
        <title>Dictyobacter halimunensis sp. nov., a new member of the class Ktedonobacteria from forest soil in a geothermal area.</title>
        <authorList>
            <person name="Rachmania M.K."/>
            <person name="Ningsih F."/>
            <person name="Sakai Y."/>
            <person name="Yabe S."/>
            <person name="Yokota A."/>
            <person name="Sjamsuridzal W."/>
        </authorList>
    </citation>
    <scope>NUCLEOTIDE SEQUENCE [LARGE SCALE GENOMIC DNA]</scope>
    <source>
        <strain evidence="1 2">S3.2.2.5</strain>
    </source>
</reference>
<gene>
    <name evidence="1" type="ORF">KDH_26990</name>
</gene>
<evidence type="ECO:0000313" key="2">
    <source>
        <dbReference type="Proteomes" id="UP001344906"/>
    </source>
</evidence>
<evidence type="ECO:0000313" key="1">
    <source>
        <dbReference type="EMBL" id="GLV55855.1"/>
    </source>
</evidence>
<comment type="caution">
    <text evidence="1">The sequence shown here is derived from an EMBL/GenBank/DDBJ whole genome shotgun (WGS) entry which is preliminary data.</text>
</comment>
<sequence length="107" mass="12554">MVTTRMRIGADNHKPFHLSKQPKFQLERMIGVLMQARIAHPQEVMIVRLPFGRVPRARFFLVFKSEQILENSHCRFLPCQASFPREEKISERDVAVVSQIQFRCMNA</sequence>
<dbReference type="EMBL" id="BSRI01000001">
    <property type="protein sequence ID" value="GLV55855.1"/>
    <property type="molecule type" value="Genomic_DNA"/>
</dbReference>
<proteinExistence type="predicted"/>
<dbReference type="Proteomes" id="UP001344906">
    <property type="component" value="Unassembled WGS sequence"/>
</dbReference>
<accession>A0ABQ6FRD0</accession>
<name>A0ABQ6FRD0_9CHLR</name>
<keyword evidence="2" id="KW-1185">Reference proteome</keyword>
<protein>
    <submittedName>
        <fullName evidence="1">Uncharacterized protein</fullName>
    </submittedName>
</protein>